<dbReference type="Gene3D" id="1.10.10.10">
    <property type="entry name" value="Winged helix-like DNA-binding domain superfamily/Winged helix DNA-binding domain"/>
    <property type="match status" value="1"/>
</dbReference>
<proteinExistence type="predicted"/>
<dbReference type="InterPro" id="IPR036388">
    <property type="entry name" value="WH-like_DNA-bd_sf"/>
</dbReference>
<gene>
    <name evidence="2" type="ORF">P5673_003356</name>
</gene>
<dbReference type="AlphaFoldDB" id="A0AAD9R389"/>
<evidence type="ECO:0000256" key="1">
    <source>
        <dbReference type="SAM" id="MobiDB-lite"/>
    </source>
</evidence>
<dbReference type="Proteomes" id="UP001249851">
    <property type="component" value="Unassembled WGS sequence"/>
</dbReference>
<dbReference type="EMBL" id="JARQWQ010000005">
    <property type="protein sequence ID" value="KAK2571941.1"/>
    <property type="molecule type" value="Genomic_DNA"/>
</dbReference>
<evidence type="ECO:0000313" key="2">
    <source>
        <dbReference type="EMBL" id="KAK2571941.1"/>
    </source>
</evidence>
<accession>A0AAD9R389</accession>
<comment type="caution">
    <text evidence="2">The sequence shown here is derived from an EMBL/GenBank/DDBJ whole genome shotgun (WGS) entry which is preliminary data.</text>
</comment>
<organism evidence="2 3">
    <name type="scientific">Acropora cervicornis</name>
    <name type="common">Staghorn coral</name>
    <dbReference type="NCBI Taxonomy" id="6130"/>
    <lineage>
        <taxon>Eukaryota</taxon>
        <taxon>Metazoa</taxon>
        <taxon>Cnidaria</taxon>
        <taxon>Anthozoa</taxon>
        <taxon>Hexacorallia</taxon>
        <taxon>Scleractinia</taxon>
        <taxon>Astrocoeniina</taxon>
        <taxon>Acroporidae</taxon>
        <taxon>Acropora</taxon>
    </lineage>
</organism>
<evidence type="ECO:0000313" key="3">
    <source>
        <dbReference type="Proteomes" id="UP001249851"/>
    </source>
</evidence>
<evidence type="ECO:0008006" key="4">
    <source>
        <dbReference type="Google" id="ProtNLM"/>
    </source>
</evidence>
<reference evidence="2" key="2">
    <citation type="journal article" date="2023" name="Science">
        <title>Genomic signatures of disease resistance in endangered staghorn corals.</title>
        <authorList>
            <person name="Vollmer S.V."/>
            <person name="Selwyn J.D."/>
            <person name="Despard B.A."/>
            <person name="Roesel C.L."/>
        </authorList>
    </citation>
    <scope>NUCLEOTIDE SEQUENCE</scope>
    <source>
        <strain evidence="2">K2</strain>
    </source>
</reference>
<keyword evidence="3" id="KW-1185">Reference proteome</keyword>
<feature type="compositionally biased region" description="Basic and acidic residues" evidence="1">
    <location>
        <begin position="808"/>
        <end position="825"/>
    </location>
</feature>
<feature type="region of interest" description="Disordered" evidence="1">
    <location>
        <begin position="786"/>
        <end position="854"/>
    </location>
</feature>
<protein>
    <recommendedName>
        <fullName evidence="4">MULE transposase domain-containing protein</fullName>
    </recommendedName>
</protein>
<reference evidence="2" key="1">
    <citation type="journal article" date="2023" name="G3 (Bethesda)">
        <title>Whole genome assembly and annotation of the endangered Caribbean coral Acropora cervicornis.</title>
        <authorList>
            <person name="Selwyn J.D."/>
            <person name="Vollmer S.V."/>
        </authorList>
    </citation>
    <scope>NUCLEOTIDE SEQUENCE</scope>
    <source>
        <strain evidence="2">K2</strain>
    </source>
</reference>
<feature type="non-terminal residue" evidence="2">
    <location>
        <position position="866"/>
    </location>
</feature>
<feature type="compositionally biased region" description="Polar residues" evidence="1">
    <location>
        <begin position="840"/>
        <end position="853"/>
    </location>
</feature>
<sequence>MGCNSEEVASMKKSYEDSWRWIYGVYNRTCLRETLVRSYEDTTVILDQTEGECCSSCDIEQEKDFHAREPAKLLLTAIKELQEVFSSNEGINEDYLVSWLLGAKRDWISKPEIQTAVDNSSTFGKGEMLESKRLGRSWWSRHLRQLISLNLVAMNFKIIRTNQFATTARKYKVSIEGEEFLSNPSDLVVLSPSIDPFENKKRVSSENKKQGNREGRAIHHLPKIRNALSSSYNWYDMTKEDYEYPGFSQSSKDIAYCKNIKEVKGFGSHQRPHFMWDDNQLSKRHTTTKKCQIKIEGKNTDITLKRAPCEGIKVCSFPDCTYAVSNRQKQNKCKTHAKTHKLKMTGPCPAQIVYAWPTNDDGRRWMGIVPSPDLKHNHSKPAPHRINQEVKCRIGNALKNDTSLTTKDLQKGCGIGIIPGEVSPAAANPERVRRERSHILSTASTSRKELMPLLKILDFQEIREKVEKEQDAADSELSDQVNQMMGKYQMEGVEYLFKPGRKHAFFMSPYQCKLLGEAEELFSDITFTGNDDFPYLLNLVAFNAETLCYQAVSRVLCDKQDGESYGLSFDEVFKQATKVNANFNHGKSLRQIVVDFDDAQYNGFTRVLGKDITEKLLRGCSVHWKRSVNKVAKLVCLSRDEETIFKTLAGKVEDASRKEDVMEIFDILSGKKGLINAIPHVPENLKHLCKAPTEVSNDGWRKLKHWANWWTRLRHLKMFTKAFTSRDAEDWEETSDTTNPVEPINRQSFKSKNNLNVILENIYLEDRIHAVKMVARSRNVNISYSVDSQKRKNRKRKRTSLVANAETTKQDDANGPPDKAKDIKTAKRPRRRGKGLINSMVENQKDCNGNETGDWTDWLPSVNCSD</sequence>
<name>A0AAD9R389_ACRCE</name>